<dbReference type="AlphaFoldDB" id="A0A0C1QYY9"/>
<dbReference type="InterPro" id="IPR020472">
    <property type="entry name" value="WD40_PAC1"/>
</dbReference>
<dbReference type="InterPro" id="IPR015943">
    <property type="entry name" value="WD40/YVTN_repeat-like_dom_sf"/>
</dbReference>
<dbReference type="OrthoDB" id="580957at2"/>
<dbReference type="PRINTS" id="PR00320">
    <property type="entry name" value="GPROTEINBRPT"/>
</dbReference>
<feature type="repeat" description="WD" evidence="3">
    <location>
        <begin position="934"/>
        <end position="968"/>
    </location>
</feature>
<dbReference type="Gene3D" id="3.40.50.300">
    <property type="entry name" value="P-loop containing nucleotide triphosphate hydrolases"/>
    <property type="match status" value="1"/>
</dbReference>
<dbReference type="SUPFAM" id="SSF52540">
    <property type="entry name" value="P-loop containing nucleoside triphosphate hydrolases"/>
    <property type="match status" value="1"/>
</dbReference>
<dbReference type="Proteomes" id="UP000029738">
    <property type="component" value="Unassembled WGS sequence"/>
</dbReference>
<feature type="repeat" description="WD" evidence="3">
    <location>
        <begin position="975"/>
        <end position="1009"/>
    </location>
</feature>
<dbReference type="InterPro" id="IPR036322">
    <property type="entry name" value="WD40_repeat_dom_sf"/>
</dbReference>
<feature type="repeat" description="WD" evidence="3">
    <location>
        <begin position="893"/>
        <end position="934"/>
    </location>
</feature>
<evidence type="ECO:0000313" key="6">
    <source>
        <dbReference type="Proteomes" id="UP000029738"/>
    </source>
</evidence>
<dbReference type="STRING" id="1479485.DA73_0219635"/>
<feature type="repeat" description="WD" evidence="3">
    <location>
        <begin position="606"/>
        <end position="647"/>
    </location>
</feature>
<dbReference type="Gene3D" id="2.130.10.10">
    <property type="entry name" value="YVTN repeat-like/Quinoprotein amine dehydrogenase"/>
    <property type="match status" value="7"/>
</dbReference>
<dbReference type="InterPro" id="IPR001680">
    <property type="entry name" value="WD40_rpt"/>
</dbReference>
<dbReference type="SUPFAM" id="SSF50978">
    <property type="entry name" value="WD40 repeat-like"/>
    <property type="match status" value="2"/>
</dbReference>
<sequence length="1181" mass="129289">MSTTYNFSNSYQVGGSLPFAASTYVVRQADYELYEGLKAGLFCYVLNSRQMGKSSLRVRTMERLHKVGFACCAIEMRDICSYEVTPDEFFGGFLSLIISGFNLEIDAGEWWYKYQYIPPSLRLSKFILEELLDKVSQNIVIFVDEIDNVLSLKFKDDFFAFVSSCYNKRAFHPKYNRLTFGLLGVVTPADLIASTNYTPFNIDSRVVELTGFQLEQTTPLEKGLLGVVSNPSSVLKEVLKWTSGQPFLTQWLCQLICTYPYRPLDPNSEIEWVAAIVREKIVENWWAQDNQQHLQTIRDRILSNEKRASRLLGLYQQILRSGEIDSNDSPEQMQLRLSGLVVKQQGFLRVYNRIYQSVFDETWVEKELASLRPYAEAIAIWEASLCQDSSHLLRGQDLRNAQAWAVGKSLSDLDYQFLAASLELDKQDIQIALDAEKEASHILSDANYTLSQANQTLIGAQQKAQRIIRSGLTILCVTLVTAVAMAGWADNRVRKAEHQRKLTQIAELNAISTVDLISNNQLSALVDSVKASRQLLEIEAPADIKNETVKQLKQVLDEVQERNYLEGHSAIVYSVSFSPDGKIIASTSGDRTVKLWSKNGQLLRTLKGHGGDVYSVSFSPDGQLLASASADNTIKLWSLDGKQLKTLRGHSGNVYSVSFSPDGRLLASASGDNTVKLWSLERGTLLTTLKGHKNWVMSVSFSPNGKTIASGSLDKTVKLWSSDGHLLRTLNGHSDIVQSVSFSPDGKTIASGSLDGTVKLWSSDGSKSRTLKGHGSGIYSVKFSPDSKTLASGSGDKTIKLWSSDGSELSTLKGHSGGIASVSFSPDGKTLASASADNTVRLWSNERTFTTLKGHYNRVYSVSFSPNGKTLASASGDTTVKLWSSHGSLLGTLGKHLNEVYSVSFSPDGKIVASASGDKTIKLWSLKSRQFKTLKGHSDAVESVSFSPDGKIVASASDDKTIKLWSIDGALLRTLKGHTARIFSVGFSPDGKTIASASDDKTIKLWSIDGALLATLKGHQDGVGSVSFSPDGKTIASASDDNTVKLWNSDGALLATLKGHSARVFSVSFSPNGKIIASASDDKTIKLWSLNGSEIKTLKGHNGGVGSVSFSPDSKTIASASFDGTIKIWSLNGLELQPLNLDRLIVRGCNWLHDYLKTNTRFAQKSEYHLCDSVTVGDIGI</sequence>
<dbReference type="EMBL" id="JHEG02000048">
    <property type="protein sequence ID" value="KIE10714.1"/>
    <property type="molecule type" value="Genomic_DNA"/>
</dbReference>
<feature type="repeat" description="WD" evidence="3">
    <location>
        <begin position="689"/>
        <end position="721"/>
    </location>
</feature>
<dbReference type="EMBL" id="JHEG04000001">
    <property type="protein sequence ID" value="KAF3886718.1"/>
    <property type="molecule type" value="Genomic_DNA"/>
</dbReference>
<feature type="repeat" description="WD" evidence="3">
    <location>
        <begin position="1016"/>
        <end position="1048"/>
    </location>
</feature>
<feature type="repeat" description="WD" evidence="3">
    <location>
        <begin position="1098"/>
        <end position="1132"/>
    </location>
</feature>
<feature type="repeat" description="WD" evidence="3">
    <location>
        <begin position="730"/>
        <end position="771"/>
    </location>
</feature>
<dbReference type="RefSeq" id="WP_038077411.1">
    <property type="nucleotide sequence ID" value="NZ_JHEG04000001.1"/>
</dbReference>
<evidence type="ECO:0000256" key="3">
    <source>
        <dbReference type="PROSITE-ProRule" id="PRU00221"/>
    </source>
</evidence>
<feature type="repeat" description="WD" evidence="3">
    <location>
        <begin position="647"/>
        <end position="688"/>
    </location>
</feature>
<evidence type="ECO:0000256" key="2">
    <source>
        <dbReference type="ARBA" id="ARBA00022737"/>
    </source>
</evidence>
<proteinExistence type="predicted"/>
<feature type="repeat" description="WD" evidence="3">
    <location>
        <begin position="852"/>
        <end position="884"/>
    </location>
</feature>
<dbReference type="Pfam" id="PF14516">
    <property type="entry name" value="AAA_35"/>
    <property type="match status" value="1"/>
</dbReference>
<reference evidence="5" key="1">
    <citation type="journal article" date="2015" name="Genome Announc.">
        <title>Draft Genome Sequence of Tolypothrix boutellei Strain VB521301.</title>
        <authorList>
            <person name="Chandrababunaidu M.M."/>
            <person name="Singh D."/>
            <person name="Sen D."/>
            <person name="Bhan S."/>
            <person name="Das S."/>
            <person name="Gupta A."/>
            <person name="Adhikary S.P."/>
            <person name="Tripathy S."/>
        </authorList>
    </citation>
    <scope>NUCLEOTIDE SEQUENCE</scope>
    <source>
        <strain evidence="5">VB521301</strain>
    </source>
</reference>
<dbReference type="PANTHER" id="PTHR19879:SF9">
    <property type="entry name" value="TRANSCRIPTION INITIATION FACTOR TFIID SUBUNIT 5"/>
    <property type="match status" value="1"/>
</dbReference>
<dbReference type="Pfam" id="PF00400">
    <property type="entry name" value="WD40"/>
    <property type="match status" value="14"/>
</dbReference>
<feature type="repeat" description="WD" evidence="3">
    <location>
        <begin position="771"/>
        <end position="812"/>
    </location>
</feature>
<evidence type="ECO:0000313" key="5">
    <source>
        <dbReference type="EMBL" id="KIE10714.1"/>
    </source>
</evidence>
<evidence type="ECO:0000256" key="1">
    <source>
        <dbReference type="ARBA" id="ARBA00022574"/>
    </source>
</evidence>
<keyword evidence="6" id="KW-1185">Reference proteome</keyword>
<evidence type="ECO:0000313" key="4">
    <source>
        <dbReference type="EMBL" id="KAF3886718.1"/>
    </source>
</evidence>
<dbReference type="InterPro" id="IPR027417">
    <property type="entry name" value="P-loop_NTPase"/>
</dbReference>
<dbReference type="SMART" id="SM00320">
    <property type="entry name" value="WD40"/>
    <property type="match status" value="14"/>
</dbReference>
<reference evidence="4" key="2">
    <citation type="submission" date="2019-11" db="EMBL/GenBank/DDBJ databases">
        <title>Improved Assembly of Tolypothrix boutellei genome.</title>
        <authorList>
            <person name="Sarangi A.N."/>
            <person name="Mukherjee M."/>
            <person name="Ghosh S."/>
            <person name="Singh D."/>
            <person name="Das A."/>
            <person name="Kant S."/>
            <person name="Prusty A."/>
            <person name="Tripathy S."/>
        </authorList>
    </citation>
    <scope>NUCLEOTIDE SEQUENCE</scope>
    <source>
        <strain evidence="4">VB521301</strain>
    </source>
</reference>
<gene>
    <name evidence="5" type="ORF">DA73_0219635</name>
    <name evidence="4" type="ORF">DA73_0400015445</name>
</gene>
<dbReference type="PANTHER" id="PTHR19879">
    <property type="entry name" value="TRANSCRIPTION INITIATION FACTOR TFIID"/>
    <property type="match status" value="1"/>
</dbReference>
<name>A0A0C1QYY9_9CYAN</name>
<accession>A0A0C1QYY9</accession>
<organism evidence="5">
    <name type="scientific">Tolypothrix bouteillei VB521301</name>
    <dbReference type="NCBI Taxonomy" id="1479485"/>
    <lineage>
        <taxon>Bacteria</taxon>
        <taxon>Bacillati</taxon>
        <taxon>Cyanobacteriota</taxon>
        <taxon>Cyanophyceae</taxon>
        <taxon>Nostocales</taxon>
        <taxon>Tolypothrichaceae</taxon>
        <taxon>Tolypothrix</taxon>
    </lineage>
</organism>
<dbReference type="CDD" id="cd00200">
    <property type="entry name" value="WD40"/>
    <property type="match status" value="2"/>
</dbReference>
<dbReference type="PROSITE" id="PS50082">
    <property type="entry name" value="WD_REPEATS_2"/>
    <property type="match status" value="14"/>
</dbReference>
<comment type="caution">
    <text evidence="5">The sequence shown here is derived from an EMBL/GenBank/DDBJ whole genome shotgun (WGS) entry which is preliminary data.</text>
</comment>
<feature type="repeat" description="WD" evidence="3">
    <location>
        <begin position="565"/>
        <end position="597"/>
    </location>
</feature>
<keyword evidence="2" id="KW-0677">Repeat</keyword>
<feature type="repeat" description="WD" evidence="3">
    <location>
        <begin position="1057"/>
        <end position="1098"/>
    </location>
</feature>
<feature type="repeat" description="WD" evidence="3">
    <location>
        <begin position="812"/>
        <end position="844"/>
    </location>
</feature>
<dbReference type="PROSITE" id="PS50294">
    <property type="entry name" value="WD_REPEATS_REGION"/>
    <property type="match status" value="14"/>
</dbReference>
<protein>
    <submittedName>
        <fullName evidence="4">WD40 repeat domain-containing protein</fullName>
    </submittedName>
</protein>
<keyword evidence="1 3" id="KW-0853">WD repeat</keyword>